<gene>
    <name evidence="3" type="ORF">FA13DRAFT_1705247</name>
</gene>
<keyword evidence="4" id="KW-1185">Reference proteome</keyword>
<dbReference type="AlphaFoldDB" id="A0A4Y7TVT0"/>
<protein>
    <submittedName>
        <fullName evidence="3">Uncharacterized protein</fullName>
    </submittedName>
</protein>
<feature type="transmembrane region" description="Helical" evidence="2">
    <location>
        <begin position="65"/>
        <end position="90"/>
    </location>
</feature>
<feature type="compositionally biased region" description="Low complexity" evidence="1">
    <location>
        <begin position="434"/>
        <end position="454"/>
    </location>
</feature>
<evidence type="ECO:0000313" key="4">
    <source>
        <dbReference type="Proteomes" id="UP000298030"/>
    </source>
</evidence>
<evidence type="ECO:0000256" key="2">
    <source>
        <dbReference type="SAM" id="Phobius"/>
    </source>
</evidence>
<dbReference type="EMBL" id="QPFP01000003">
    <property type="protein sequence ID" value="TEB38290.1"/>
    <property type="molecule type" value="Genomic_DNA"/>
</dbReference>
<accession>A0A4Y7TVT0</accession>
<reference evidence="3 4" key="1">
    <citation type="journal article" date="2019" name="Nat. Ecol. Evol.">
        <title>Megaphylogeny resolves global patterns of mushroom evolution.</title>
        <authorList>
            <person name="Varga T."/>
            <person name="Krizsan K."/>
            <person name="Foldi C."/>
            <person name="Dima B."/>
            <person name="Sanchez-Garcia M."/>
            <person name="Sanchez-Ramirez S."/>
            <person name="Szollosi G.J."/>
            <person name="Szarkandi J.G."/>
            <person name="Papp V."/>
            <person name="Albert L."/>
            <person name="Andreopoulos W."/>
            <person name="Angelini C."/>
            <person name="Antonin V."/>
            <person name="Barry K.W."/>
            <person name="Bougher N.L."/>
            <person name="Buchanan P."/>
            <person name="Buyck B."/>
            <person name="Bense V."/>
            <person name="Catcheside P."/>
            <person name="Chovatia M."/>
            <person name="Cooper J."/>
            <person name="Damon W."/>
            <person name="Desjardin D."/>
            <person name="Finy P."/>
            <person name="Geml J."/>
            <person name="Haridas S."/>
            <person name="Hughes K."/>
            <person name="Justo A."/>
            <person name="Karasinski D."/>
            <person name="Kautmanova I."/>
            <person name="Kiss B."/>
            <person name="Kocsube S."/>
            <person name="Kotiranta H."/>
            <person name="LaButti K.M."/>
            <person name="Lechner B.E."/>
            <person name="Liimatainen K."/>
            <person name="Lipzen A."/>
            <person name="Lukacs Z."/>
            <person name="Mihaltcheva S."/>
            <person name="Morgado L.N."/>
            <person name="Niskanen T."/>
            <person name="Noordeloos M.E."/>
            <person name="Ohm R.A."/>
            <person name="Ortiz-Santana B."/>
            <person name="Ovrebo C."/>
            <person name="Racz N."/>
            <person name="Riley R."/>
            <person name="Savchenko A."/>
            <person name="Shiryaev A."/>
            <person name="Soop K."/>
            <person name="Spirin V."/>
            <person name="Szebenyi C."/>
            <person name="Tomsovsky M."/>
            <person name="Tulloss R.E."/>
            <person name="Uehling J."/>
            <person name="Grigoriev I.V."/>
            <person name="Vagvolgyi C."/>
            <person name="Papp T."/>
            <person name="Martin F.M."/>
            <person name="Miettinen O."/>
            <person name="Hibbett D.S."/>
            <person name="Nagy L.G."/>
        </authorList>
    </citation>
    <scope>NUCLEOTIDE SEQUENCE [LARGE SCALE GENOMIC DNA]</scope>
    <source>
        <strain evidence="3 4">FP101781</strain>
    </source>
</reference>
<comment type="caution">
    <text evidence="3">The sequence shown here is derived from an EMBL/GenBank/DDBJ whole genome shotgun (WGS) entry which is preliminary data.</text>
</comment>
<sequence length="514" mass="55861">MIIIDAVDAPRKTDNAFTGPTIRHPDQVTLRSVTASLPDYESSQKEHGGLVEEGRKRKKGRFGSTFWRGAIVAFIVYVVLGLAVGVPIAVTKLRQENKSRPFPIKNAPLMGMWSAVDSSNPLPLQSLRESLYNHDIRCNIWNTAETSPSDSLLLATTRYKLAASGLVTVRSNISYDADFFTGITGSLTVNLNKNVQGEEHDSSMWKSCPPLWKLELGRTSVLPTRTPKTLDADESLSITIELLLPSSSSIDTFLTYLPLFTQQYGDLGRSVSFNRLVIEGTNNMISCGNLSGAQIYVKNVLASIKGTFNVTNKLALDTVRGAITANVTLTQTMSAFQPSFLSMDTGYSPINANVTLSMQKPVEDDGPPSFVTHVKTFNGEINLGIYHAEGTPKSILSLQVQNALAQSNVQLDHKFEGMFNIQTKLDQVTVRNHTATPATSPPKSSISSSSTSLPPFGPYGGPSDRGDPSGRRVRTVQYDTLSTSKAVGWSSLSIPTVLLPICIQVTTLETHTFG</sequence>
<keyword evidence="2" id="KW-0812">Transmembrane</keyword>
<name>A0A4Y7TVT0_COPMI</name>
<dbReference type="Proteomes" id="UP000298030">
    <property type="component" value="Unassembled WGS sequence"/>
</dbReference>
<evidence type="ECO:0000256" key="1">
    <source>
        <dbReference type="SAM" id="MobiDB-lite"/>
    </source>
</evidence>
<keyword evidence="2" id="KW-0472">Membrane</keyword>
<evidence type="ECO:0000313" key="3">
    <source>
        <dbReference type="EMBL" id="TEB38290.1"/>
    </source>
</evidence>
<organism evidence="3 4">
    <name type="scientific">Coprinellus micaceus</name>
    <name type="common">Glistening ink-cap mushroom</name>
    <name type="synonym">Coprinus micaceus</name>
    <dbReference type="NCBI Taxonomy" id="71717"/>
    <lineage>
        <taxon>Eukaryota</taxon>
        <taxon>Fungi</taxon>
        <taxon>Dikarya</taxon>
        <taxon>Basidiomycota</taxon>
        <taxon>Agaricomycotina</taxon>
        <taxon>Agaricomycetes</taxon>
        <taxon>Agaricomycetidae</taxon>
        <taxon>Agaricales</taxon>
        <taxon>Agaricineae</taxon>
        <taxon>Psathyrellaceae</taxon>
        <taxon>Coprinellus</taxon>
    </lineage>
</organism>
<dbReference type="STRING" id="71717.A0A4Y7TVT0"/>
<proteinExistence type="predicted"/>
<keyword evidence="2" id="KW-1133">Transmembrane helix</keyword>
<dbReference type="OrthoDB" id="3233661at2759"/>
<feature type="region of interest" description="Disordered" evidence="1">
    <location>
        <begin position="434"/>
        <end position="471"/>
    </location>
</feature>